<reference evidence="1 2" key="1">
    <citation type="journal article" date="2021" name="Sci. Rep.">
        <title>The genome of the diatom Chaetoceros tenuissimus carries an ancient integrated fragment of an extant virus.</title>
        <authorList>
            <person name="Hongo Y."/>
            <person name="Kimura K."/>
            <person name="Takaki Y."/>
            <person name="Yoshida Y."/>
            <person name="Baba S."/>
            <person name="Kobayashi G."/>
            <person name="Nagasaki K."/>
            <person name="Hano T."/>
            <person name="Tomaru Y."/>
        </authorList>
    </citation>
    <scope>NUCLEOTIDE SEQUENCE [LARGE SCALE GENOMIC DNA]</scope>
    <source>
        <strain evidence="1 2">NIES-3715</strain>
    </source>
</reference>
<dbReference type="Gene3D" id="3.90.1140.10">
    <property type="entry name" value="Cyclic phosphodiesterase"/>
    <property type="match status" value="1"/>
</dbReference>
<dbReference type="SUPFAM" id="SSF55144">
    <property type="entry name" value="LigT-like"/>
    <property type="match status" value="1"/>
</dbReference>
<proteinExistence type="predicted"/>
<dbReference type="GO" id="GO:0004112">
    <property type="term" value="F:cyclic-nucleotide phosphodiesterase activity"/>
    <property type="evidence" value="ECO:0007669"/>
    <property type="project" value="InterPro"/>
</dbReference>
<name>A0AAD3DD63_9STRA</name>
<dbReference type="AlphaFoldDB" id="A0AAD3DD63"/>
<dbReference type="InterPro" id="IPR012386">
    <property type="entry name" value="Cyclic-nucl_3Pdiesterase"/>
</dbReference>
<dbReference type="Pfam" id="PF07823">
    <property type="entry name" value="CPDase"/>
    <property type="match status" value="1"/>
</dbReference>
<comment type="caution">
    <text evidence="1">The sequence shown here is derived from an EMBL/GenBank/DDBJ whole genome shotgun (WGS) entry which is preliminary data.</text>
</comment>
<dbReference type="InterPro" id="IPR009097">
    <property type="entry name" value="Cyclic_Pdiesterase"/>
</dbReference>
<evidence type="ECO:0000313" key="1">
    <source>
        <dbReference type="EMBL" id="GFH61807.1"/>
    </source>
</evidence>
<organism evidence="1 2">
    <name type="scientific">Chaetoceros tenuissimus</name>
    <dbReference type="NCBI Taxonomy" id="426638"/>
    <lineage>
        <taxon>Eukaryota</taxon>
        <taxon>Sar</taxon>
        <taxon>Stramenopiles</taxon>
        <taxon>Ochrophyta</taxon>
        <taxon>Bacillariophyta</taxon>
        <taxon>Coscinodiscophyceae</taxon>
        <taxon>Chaetocerotophycidae</taxon>
        <taxon>Chaetocerotales</taxon>
        <taxon>Chaetocerotaceae</taxon>
        <taxon>Chaetoceros</taxon>
    </lineage>
</organism>
<evidence type="ECO:0008006" key="3">
    <source>
        <dbReference type="Google" id="ProtNLM"/>
    </source>
</evidence>
<accession>A0AAD3DD63</accession>
<sequence>MKVSLWLIPPKHIYKPLEKEIQELAKIDKTPTFLPHITIASGYVEQAVESHKLPQIIQNLKESFSNFGAIPCTFDKDLGIVEGYNQEKQEYQWNQSTVAILKREQKFMQSIFLARKILFDDEKGFEARMAMNSFDNVDFQDTFRPPTNEPHLSFAYSTKPLARFVKYYPEDFESTELALFETDPSSLDGVKNWKEIARIKWST</sequence>
<protein>
    <recommendedName>
        <fullName evidence="3">2',3'-cyclic-nucleotide 3'-phosphodiesterase</fullName>
    </recommendedName>
</protein>
<gene>
    <name evidence="1" type="ORF">CTEN210_18283</name>
</gene>
<dbReference type="Proteomes" id="UP001054902">
    <property type="component" value="Unassembled WGS sequence"/>
</dbReference>
<evidence type="ECO:0000313" key="2">
    <source>
        <dbReference type="Proteomes" id="UP001054902"/>
    </source>
</evidence>
<keyword evidence="2" id="KW-1185">Reference proteome</keyword>
<dbReference type="EMBL" id="BLLK01000075">
    <property type="protein sequence ID" value="GFH61807.1"/>
    <property type="molecule type" value="Genomic_DNA"/>
</dbReference>